<dbReference type="AlphaFoldDB" id="A0A4S1CF72"/>
<evidence type="ECO:0000313" key="1">
    <source>
        <dbReference type="EMBL" id="TGU72117.1"/>
    </source>
</evidence>
<reference evidence="1 2" key="1">
    <citation type="submission" date="2019-04" db="EMBL/GenBank/DDBJ databases">
        <title>Geobacter oryzae sp. nov., ferric-reducing bacteria isolated from paddy soil.</title>
        <authorList>
            <person name="Xu Z."/>
            <person name="Masuda Y."/>
            <person name="Itoh H."/>
            <person name="Senoo K."/>
        </authorList>
    </citation>
    <scope>NUCLEOTIDE SEQUENCE [LARGE SCALE GENOMIC DNA]</scope>
    <source>
        <strain evidence="1 2">Red111</strain>
    </source>
</reference>
<name>A0A4S1CF72_9BACT</name>
<evidence type="ECO:0000313" key="2">
    <source>
        <dbReference type="Proteomes" id="UP000306416"/>
    </source>
</evidence>
<protein>
    <submittedName>
        <fullName evidence="1">Uncharacterized protein</fullName>
    </submittedName>
</protein>
<dbReference type="Proteomes" id="UP000306416">
    <property type="component" value="Unassembled WGS sequence"/>
</dbReference>
<sequence>MVTLLAFLAGCAATEIPSGALVLRKIDSVYSRDKFISLDEGRRYACFLRLGGKGEDVVDGSFVVTVGFQGPYSGGGEIAFVRPGLKADVGDIVEMETYAVRERNVITKIRQKNGYPGPCSFVTNRFLWNTAEDLYCDGIEREGWQKVPGSYGTWFKPPEDWKTQKSSRERSR</sequence>
<dbReference type="EMBL" id="SRSC01000002">
    <property type="protein sequence ID" value="TGU72117.1"/>
    <property type="molecule type" value="Genomic_DNA"/>
</dbReference>
<comment type="caution">
    <text evidence="1">The sequence shown here is derived from an EMBL/GenBank/DDBJ whole genome shotgun (WGS) entry which is preliminary data.</text>
</comment>
<proteinExistence type="predicted"/>
<organism evidence="1 2">
    <name type="scientific">Geomonas terrae</name>
    <dbReference type="NCBI Taxonomy" id="2562681"/>
    <lineage>
        <taxon>Bacteria</taxon>
        <taxon>Pseudomonadati</taxon>
        <taxon>Thermodesulfobacteriota</taxon>
        <taxon>Desulfuromonadia</taxon>
        <taxon>Geobacterales</taxon>
        <taxon>Geobacteraceae</taxon>
        <taxon>Geomonas</taxon>
    </lineage>
</organism>
<keyword evidence="2" id="KW-1185">Reference proteome</keyword>
<accession>A0A4S1CF72</accession>
<gene>
    <name evidence="1" type="ORF">E4633_07295</name>
</gene>